<evidence type="ECO:0000259" key="2">
    <source>
        <dbReference type="Pfam" id="PF04664"/>
    </source>
</evidence>
<dbReference type="Pfam" id="PF04664">
    <property type="entry name" value="OGFr_N"/>
    <property type="match status" value="1"/>
</dbReference>
<dbReference type="InterPro" id="IPR039574">
    <property type="entry name" value="OGFr"/>
</dbReference>
<dbReference type="OrthoDB" id="9030204at2759"/>
<sequence>MSTRLPRDIVEFLEGYPGQEDDASMNANLEFYSNRRRCRPDNLLIEEIHERWFGDYQRLEYKHGFIQWLFPIREYGMNYESQPLQTHELESMKNDATIINRIIHSYRLMLDFYGMRLESEETGLLSRSSPSDFAPRYANLVRSSHNNLRISRILKCLSEVGLERLNTGFLLHVLSEQSEHGHLRSSMIESSMDRWWANCLRNEDERSWIAGVTRKVRARSDFVFSRETYEEALERRRTTGRLGGP</sequence>
<feature type="domain" description="Opioid growth factor receptor (OGFr) conserved" evidence="2">
    <location>
        <begin position="25"/>
        <end position="226"/>
    </location>
</feature>
<evidence type="ECO:0000313" key="4">
    <source>
        <dbReference type="Proteomes" id="UP000076761"/>
    </source>
</evidence>
<accession>A0A165R8K9</accession>
<proteinExistence type="inferred from homology"/>
<evidence type="ECO:0000313" key="3">
    <source>
        <dbReference type="EMBL" id="KZT23460.1"/>
    </source>
</evidence>
<protein>
    <recommendedName>
        <fullName evidence="2">Opioid growth factor receptor (OGFr) conserved domain-containing protein</fullName>
    </recommendedName>
</protein>
<name>A0A165R8K9_9AGAM</name>
<dbReference type="PANTHER" id="PTHR14015:SF2">
    <property type="entry name" value="OPIOID GROWTH FACTOR RECEPTOR (OGFR) CONSERVED DOMAIN-CONTAINING PROTEIN"/>
    <property type="match status" value="1"/>
</dbReference>
<dbReference type="InterPro" id="IPR006757">
    <property type="entry name" value="OGF_rcpt"/>
</dbReference>
<dbReference type="GO" id="GO:0016020">
    <property type="term" value="C:membrane"/>
    <property type="evidence" value="ECO:0007669"/>
    <property type="project" value="InterPro"/>
</dbReference>
<comment type="similarity">
    <text evidence="1">Belongs to the opioid growth factor receptor family.</text>
</comment>
<keyword evidence="4" id="KW-1185">Reference proteome</keyword>
<dbReference type="EMBL" id="KV425585">
    <property type="protein sequence ID" value="KZT23460.1"/>
    <property type="molecule type" value="Genomic_DNA"/>
</dbReference>
<dbReference type="Proteomes" id="UP000076761">
    <property type="component" value="Unassembled WGS sequence"/>
</dbReference>
<dbReference type="PANTHER" id="PTHR14015">
    <property type="entry name" value="OPIOID GROWTH FACTOR RECEPTOR OGFR ZETA-TYPE OPIOID RECEPTOR"/>
    <property type="match status" value="1"/>
</dbReference>
<reference evidence="3 4" key="1">
    <citation type="journal article" date="2016" name="Mol. Biol. Evol.">
        <title>Comparative Genomics of Early-Diverging Mushroom-Forming Fungi Provides Insights into the Origins of Lignocellulose Decay Capabilities.</title>
        <authorList>
            <person name="Nagy L.G."/>
            <person name="Riley R."/>
            <person name="Tritt A."/>
            <person name="Adam C."/>
            <person name="Daum C."/>
            <person name="Floudas D."/>
            <person name="Sun H."/>
            <person name="Yadav J.S."/>
            <person name="Pangilinan J."/>
            <person name="Larsson K.H."/>
            <person name="Matsuura K."/>
            <person name="Barry K."/>
            <person name="Labutti K."/>
            <person name="Kuo R."/>
            <person name="Ohm R.A."/>
            <person name="Bhattacharya S.S."/>
            <person name="Shirouzu T."/>
            <person name="Yoshinaga Y."/>
            <person name="Martin F.M."/>
            <person name="Grigoriev I.V."/>
            <person name="Hibbett D.S."/>
        </authorList>
    </citation>
    <scope>NUCLEOTIDE SEQUENCE [LARGE SCALE GENOMIC DNA]</scope>
    <source>
        <strain evidence="3 4">HHB14362 ss-1</strain>
    </source>
</reference>
<gene>
    <name evidence="3" type="ORF">NEOLEDRAFT_1157332</name>
</gene>
<dbReference type="AlphaFoldDB" id="A0A165R8K9"/>
<evidence type="ECO:0000256" key="1">
    <source>
        <dbReference type="ARBA" id="ARBA00010365"/>
    </source>
</evidence>
<dbReference type="GO" id="GO:0140625">
    <property type="term" value="F:opioid growth factor receptor activity"/>
    <property type="evidence" value="ECO:0007669"/>
    <property type="project" value="InterPro"/>
</dbReference>
<organism evidence="3 4">
    <name type="scientific">Neolentinus lepideus HHB14362 ss-1</name>
    <dbReference type="NCBI Taxonomy" id="1314782"/>
    <lineage>
        <taxon>Eukaryota</taxon>
        <taxon>Fungi</taxon>
        <taxon>Dikarya</taxon>
        <taxon>Basidiomycota</taxon>
        <taxon>Agaricomycotina</taxon>
        <taxon>Agaricomycetes</taxon>
        <taxon>Gloeophyllales</taxon>
        <taxon>Gloeophyllaceae</taxon>
        <taxon>Neolentinus</taxon>
    </lineage>
</organism>
<dbReference type="InParanoid" id="A0A165R8K9"/>